<dbReference type="PANTHER" id="PTHR43646">
    <property type="entry name" value="GLYCOSYLTRANSFERASE"/>
    <property type="match status" value="1"/>
</dbReference>
<dbReference type="GO" id="GO:0016757">
    <property type="term" value="F:glycosyltransferase activity"/>
    <property type="evidence" value="ECO:0007669"/>
    <property type="project" value="UniProtKB-KW"/>
</dbReference>
<dbReference type="EC" id="2.4.-.-" evidence="2"/>
<feature type="domain" description="Glycosyltransferase 2-like" evidence="1">
    <location>
        <begin position="44"/>
        <end position="159"/>
    </location>
</feature>
<accession>A0ABW8ASR0</accession>
<dbReference type="RefSeq" id="WP_398284030.1">
    <property type="nucleotide sequence ID" value="NZ_JBITLV010000007.1"/>
</dbReference>
<dbReference type="Pfam" id="PF00535">
    <property type="entry name" value="Glycos_transf_2"/>
    <property type="match status" value="1"/>
</dbReference>
<dbReference type="SUPFAM" id="SSF53448">
    <property type="entry name" value="Nucleotide-diphospho-sugar transferases"/>
    <property type="match status" value="1"/>
</dbReference>
<name>A0ABW8ASR0_9ACTN</name>
<dbReference type="PANTHER" id="PTHR43646:SF3">
    <property type="entry name" value="SLR1566 PROTEIN"/>
    <property type="match status" value="1"/>
</dbReference>
<evidence type="ECO:0000313" key="3">
    <source>
        <dbReference type="Proteomes" id="UP001612915"/>
    </source>
</evidence>
<protein>
    <submittedName>
        <fullName evidence="2">Glycosyltransferase</fullName>
        <ecNumber evidence="2">2.4.-.-</ecNumber>
    </submittedName>
</protein>
<dbReference type="CDD" id="cd00761">
    <property type="entry name" value="Glyco_tranf_GTA_type"/>
    <property type="match status" value="1"/>
</dbReference>
<keyword evidence="2" id="KW-0328">Glycosyltransferase</keyword>
<organism evidence="2 3">
    <name type="scientific">Spongisporangium articulatum</name>
    <dbReference type="NCBI Taxonomy" id="3362603"/>
    <lineage>
        <taxon>Bacteria</taxon>
        <taxon>Bacillati</taxon>
        <taxon>Actinomycetota</taxon>
        <taxon>Actinomycetes</taxon>
        <taxon>Kineosporiales</taxon>
        <taxon>Kineosporiaceae</taxon>
        <taxon>Spongisporangium</taxon>
    </lineage>
</organism>
<keyword evidence="2" id="KW-0808">Transferase</keyword>
<sequence length="372" mass="38810">MKVWRAATRAGSLAAVALTVHSVLNVRKLRVPSDEPDAVTERVSVLLPVRDEAQRVGPCLTSLLEQVAVPDLEILVLDDGSSDGTADLVRQVAGADPRVRVLQGRDLPPGWSGKPHACAQLAEQASGDVLVFVDADVRLAPHAVAAAVGLLRGAGLDLVSPYPRQLALTAGERLVQPLLQWSYLTTLPLDVAESSPNPALSAANGQFLVVDAAAYRAAGGHAAVRDAVLDDLALVRRVKAAGGRGGMVDGTRLATCRMYESWPQLRDGYGKSLWSAFGSPAGAAAVMTGLGLVYVMPPLAALTGSWVGFGGYAAAVAGRYLVAERTGGRSLPDSLAHPASVVALGWLTARSIAEHRAGRLAWRGRAVGTPVR</sequence>
<evidence type="ECO:0000259" key="1">
    <source>
        <dbReference type="Pfam" id="PF00535"/>
    </source>
</evidence>
<evidence type="ECO:0000313" key="2">
    <source>
        <dbReference type="EMBL" id="MFI7589440.1"/>
    </source>
</evidence>
<dbReference type="InterPro" id="IPR029044">
    <property type="entry name" value="Nucleotide-diphossugar_trans"/>
</dbReference>
<dbReference type="EMBL" id="JBITLV010000007">
    <property type="protein sequence ID" value="MFI7589440.1"/>
    <property type="molecule type" value="Genomic_DNA"/>
</dbReference>
<dbReference type="Gene3D" id="3.90.550.10">
    <property type="entry name" value="Spore Coat Polysaccharide Biosynthesis Protein SpsA, Chain A"/>
    <property type="match status" value="1"/>
</dbReference>
<dbReference type="Proteomes" id="UP001612915">
    <property type="component" value="Unassembled WGS sequence"/>
</dbReference>
<proteinExistence type="predicted"/>
<keyword evidence="3" id="KW-1185">Reference proteome</keyword>
<reference evidence="2 3" key="1">
    <citation type="submission" date="2024-10" db="EMBL/GenBank/DDBJ databases">
        <title>The Natural Products Discovery Center: Release of the First 8490 Sequenced Strains for Exploring Actinobacteria Biosynthetic Diversity.</title>
        <authorList>
            <person name="Kalkreuter E."/>
            <person name="Kautsar S.A."/>
            <person name="Yang D."/>
            <person name="Bader C.D."/>
            <person name="Teijaro C.N."/>
            <person name="Fluegel L."/>
            <person name="Davis C.M."/>
            <person name="Simpson J.R."/>
            <person name="Lauterbach L."/>
            <person name="Steele A.D."/>
            <person name="Gui C."/>
            <person name="Meng S."/>
            <person name="Li G."/>
            <person name="Viehrig K."/>
            <person name="Ye F."/>
            <person name="Su P."/>
            <person name="Kiefer A.F."/>
            <person name="Nichols A."/>
            <person name="Cepeda A.J."/>
            <person name="Yan W."/>
            <person name="Fan B."/>
            <person name="Jiang Y."/>
            <person name="Adhikari A."/>
            <person name="Zheng C.-J."/>
            <person name="Schuster L."/>
            <person name="Cowan T.M."/>
            <person name="Smanski M.J."/>
            <person name="Chevrette M.G."/>
            <person name="De Carvalho L.P.S."/>
            <person name="Shen B."/>
        </authorList>
    </citation>
    <scope>NUCLEOTIDE SEQUENCE [LARGE SCALE GENOMIC DNA]</scope>
    <source>
        <strain evidence="2 3">NPDC049639</strain>
    </source>
</reference>
<comment type="caution">
    <text evidence="2">The sequence shown here is derived from an EMBL/GenBank/DDBJ whole genome shotgun (WGS) entry which is preliminary data.</text>
</comment>
<dbReference type="InterPro" id="IPR001173">
    <property type="entry name" value="Glyco_trans_2-like"/>
</dbReference>
<gene>
    <name evidence="2" type="ORF">ACIB24_20440</name>
</gene>